<dbReference type="GeneTree" id="ENSGT00940000166861"/>
<evidence type="ECO:0000259" key="6">
    <source>
        <dbReference type="PROSITE" id="PS50850"/>
    </source>
</evidence>
<feature type="transmembrane region" description="Helical" evidence="5">
    <location>
        <begin position="346"/>
        <end position="365"/>
    </location>
</feature>
<dbReference type="InterPro" id="IPR020846">
    <property type="entry name" value="MFS_dom"/>
</dbReference>
<dbReference type="Ensembl" id="ENSOANT00000074585.1">
    <property type="protein sequence ID" value="ENSOANP00000034264.1"/>
    <property type="gene ID" value="ENSOANG00000022723.2"/>
</dbReference>
<reference evidence="7" key="2">
    <citation type="submission" date="2025-08" db="UniProtKB">
        <authorList>
            <consortium name="Ensembl"/>
        </authorList>
    </citation>
    <scope>IDENTIFICATION</scope>
    <source>
        <strain evidence="7">Glennie</strain>
    </source>
</reference>
<dbReference type="AlphaFoldDB" id="A0A6I8MZZ4"/>
<dbReference type="GO" id="GO:0016020">
    <property type="term" value="C:membrane"/>
    <property type="evidence" value="ECO:0007669"/>
    <property type="project" value="UniProtKB-SubCell"/>
</dbReference>
<evidence type="ECO:0000256" key="1">
    <source>
        <dbReference type="ARBA" id="ARBA00004141"/>
    </source>
</evidence>
<feature type="transmembrane region" description="Helical" evidence="5">
    <location>
        <begin position="466"/>
        <end position="488"/>
    </location>
</feature>
<keyword evidence="2 5" id="KW-0812">Transmembrane</keyword>
<evidence type="ECO:0000256" key="4">
    <source>
        <dbReference type="ARBA" id="ARBA00023136"/>
    </source>
</evidence>
<dbReference type="InterPro" id="IPR036259">
    <property type="entry name" value="MFS_trans_sf"/>
</dbReference>
<keyword evidence="4 5" id="KW-0472">Membrane</keyword>
<keyword evidence="3 5" id="KW-1133">Transmembrane helix</keyword>
<name>A0A6I8MZZ4_ORNAN</name>
<feature type="domain" description="Major facilitator superfamily (MFS) profile" evidence="6">
    <location>
        <begin position="100"/>
        <end position="519"/>
    </location>
</feature>
<feature type="transmembrane region" description="Helical" evidence="5">
    <location>
        <begin position="229"/>
        <end position="251"/>
    </location>
</feature>
<feature type="transmembrane region" description="Helical" evidence="5">
    <location>
        <begin position="494"/>
        <end position="515"/>
    </location>
</feature>
<dbReference type="GO" id="GO:0022857">
    <property type="term" value="F:transmembrane transporter activity"/>
    <property type="evidence" value="ECO:0007669"/>
    <property type="project" value="InterPro"/>
</dbReference>
<feature type="transmembrane region" description="Helical" evidence="5">
    <location>
        <begin position="408"/>
        <end position="427"/>
    </location>
</feature>
<dbReference type="FunFam" id="1.20.1250.20:FF:000023">
    <property type="entry name" value="Solute carrier family 22 member 6"/>
    <property type="match status" value="1"/>
</dbReference>
<proteinExistence type="predicted"/>
<feature type="transmembrane region" description="Helical" evidence="5">
    <location>
        <begin position="175"/>
        <end position="193"/>
    </location>
</feature>
<dbReference type="SUPFAM" id="SSF103473">
    <property type="entry name" value="MFS general substrate transporter"/>
    <property type="match status" value="1"/>
</dbReference>
<dbReference type="PROSITE" id="PS50850">
    <property type="entry name" value="MFS"/>
    <property type="match status" value="1"/>
</dbReference>
<organism evidence="7 8">
    <name type="scientific">Ornithorhynchus anatinus</name>
    <name type="common">Duckbill platypus</name>
    <dbReference type="NCBI Taxonomy" id="9258"/>
    <lineage>
        <taxon>Eukaryota</taxon>
        <taxon>Metazoa</taxon>
        <taxon>Chordata</taxon>
        <taxon>Craniata</taxon>
        <taxon>Vertebrata</taxon>
        <taxon>Euteleostomi</taxon>
        <taxon>Mammalia</taxon>
        <taxon>Monotremata</taxon>
        <taxon>Ornithorhynchidae</taxon>
        <taxon>Ornithorhynchus</taxon>
    </lineage>
</organism>
<dbReference type="InterPro" id="IPR005828">
    <property type="entry name" value="MFS_sugar_transport-like"/>
</dbReference>
<evidence type="ECO:0000313" key="7">
    <source>
        <dbReference type="Ensembl" id="ENSOANP00000034264.1"/>
    </source>
</evidence>
<comment type="subcellular location">
    <subcellularLocation>
        <location evidence="1">Membrane</location>
        <topology evidence="1">Multi-pass membrane protein</topology>
    </subcellularLocation>
</comment>
<evidence type="ECO:0000313" key="8">
    <source>
        <dbReference type="Proteomes" id="UP000002279"/>
    </source>
</evidence>
<evidence type="ECO:0000256" key="5">
    <source>
        <dbReference type="SAM" id="Phobius"/>
    </source>
</evidence>
<dbReference type="PANTHER" id="PTHR24064">
    <property type="entry name" value="SOLUTE CARRIER FAMILY 22 MEMBER"/>
    <property type="match status" value="1"/>
</dbReference>
<accession>A0A6I8MZZ4</accession>
<keyword evidence="8" id="KW-1185">Reference proteome</keyword>
<feature type="transmembrane region" description="Helical" evidence="5">
    <location>
        <begin position="257"/>
        <end position="276"/>
    </location>
</feature>
<dbReference type="Pfam" id="PF00083">
    <property type="entry name" value="Sugar_tr"/>
    <property type="match status" value="1"/>
</dbReference>
<sequence>MGFSELLNSIGGLGTFQKVQTALLLLPWALLSSQNLLQNFTAAEPDHRCRLPPPDNRSGSGDLTGPVGARDLLRASVPLDAQGRPDRCLRYPRPQWQLLLPNASAEGLVTEGCLQGWVYDRTVFLSTIVTEWDLVCGKESMKSIAQSVYMAGLQVGAVVFGTLSDRFGRKTIMTWSALQMSLTGVCAAFVPTYASYCALRFLSGMALTGVCLTSHCLNVEWTPTQSHTLVNTVTAYYFTVGQLILPGAAYLIRDWRWLQFTLSVLFIVVFFYSRWLPESARWLLIHNKPQMAVKSLQRVARINGRAEEGEKITLEVRERERLCKELDAMNSSPFISDLFHTPTMRMVTCCIMLLWFVCSFAYYGLAMDLEKFGLNVYWIQVLFAAVDVPGKLAAALGIFWFSRRFTLLIFQLLAGSMIIGSIFIPPGEPFRSTSILALMGKGFLASAFTCLYQYTLELFPTEIRQMGMGAGFFSSRMGSLMAPFIYVVGSHVPILQPVLFGAAPLLSVFAVCFLFDTRNLPLPETVQEVEGRWVFPTLTVKITIMMIVRHLLRARELRHREVKRLA</sequence>
<reference evidence="7" key="3">
    <citation type="submission" date="2025-09" db="UniProtKB">
        <authorList>
            <consortium name="Ensembl"/>
        </authorList>
    </citation>
    <scope>IDENTIFICATION</scope>
    <source>
        <strain evidence="7">Glennie</strain>
    </source>
</reference>
<reference evidence="7 8" key="1">
    <citation type="journal article" date="2008" name="Nature">
        <title>Genome analysis of the platypus reveals unique signatures of evolution.</title>
        <authorList>
            <person name="Warren W.C."/>
            <person name="Hillier L.W."/>
            <person name="Marshall Graves J.A."/>
            <person name="Birney E."/>
            <person name="Ponting C.P."/>
            <person name="Grutzner F."/>
            <person name="Belov K."/>
            <person name="Miller W."/>
            <person name="Clarke L."/>
            <person name="Chinwalla A.T."/>
            <person name="Yang S.P."/>
            <person name="Heger A."/>
            <person name="Locke D.P."/>
            <person name="Miethke P."/>
            <person name="Waters P.D."/>
            <person name="Veyrunes F."/>
            <person name="Fulton L."/>
            <person name="Fulton B."/>
            <person name="Graves T."/>
            <person name="Wallis J."/>
            <person name="Puente X.S."/>
            <person name="Lopez-Otin C."/>
            <person name="Ordonez G.R."/>
            <person name="Eichler E.E."/>
            <person name="Chen L."/>
            <person name="Cheng Z."/>
            <person name="Deakin J.E."/>
            <person name="Alsop A."/>
            <person name="Thompson K."/>
            <person name="Kirby P."/>
            <person name="Papenfuss A.T."/>
            <person name="Wakefield M.J."/>
            <person name="Olender T."/>
            <person name="Lancet D."/>
            <person name="Huttley G.A."/>
            <person name="Smit A.F."/>
            <person name="Pask A."/>
            <person name="Temple-Smith P."/>
            <person name="Batzer M.A."/>
            <person name="Walker J.A."/>
            <person name="Konkel M.K."/>
            <person name="Harris R.S."/>
            <person name="Whittington C.M."/>
            <person name="Wong E.S."/>
            <person name="Gemmell N.J."/>
            <person name="Buschiazzo E."/>
            <person name="Vargas Jentzsch I.M."/>
            <person name="Merkel A."/>
            <person name="Schmitz J."/>
            <person name="Zemann A."/>
            <person name="Churakov G."/>
            <person name="Kriegs J.O."/>
            <person name="Brosius J."/>
            <person name="Murchison E.P."/>
            <person name="Sachidanandam R."/>
            <person name="Smith C."/>
            <person name="Hannon G.J."/>
            <person name="Tsend-Ayush E."/>
            <person name="McMillan D."/>
            <person name="Attenborough R."/>
            <person name="Rens W."/>
            <person name="Ferguson-Smith M."/>
            <person name="Lefevre C.M."/>
            <person name="Sharp J.A."/>
            <person name="Nicholas K.R."/>
            <person name="Ray D.A."/>
            <person name="Kube M."/>
            <person name="Reinhardt R."/>
            <person name="Pringle T.H."/>
            <person name="Taylor J."/>
            <person name="Jones R.C."/>
            <person name="Nixon B."/>
            <person name="Dacheux J.L."/>
            <person name="Niwa H."/>
            <person name="Sekita Y."/>
            <person name="Huang X."/>
            <person name="Stark A."/>
            <person name="Kheradpour P."/>
            <person name="Kellis M."/>
            <person name="Flicek P."/>
            <person name="Chen Y."/>
            <person name="Webber C."/>
            <person name="Hardison R."/>
            <person name="Nelson J."/>
            <person name="Hallsworth-Pepin K."/>
            <person name="Delehaunty K."/>
            <person name="Markovic C."/>
            <person name="Minx P."/>
            <person name="Feng Y."/>
            <person name="Kremitzki C."/>
            <person name="Mitreva M."/>
            <person name="Glasscock J."/>
            <person name="Wylie T."/>
            <person name="Wohldmann P."/>
            <person name="Thiru P."/>
            <person name="Nhan M.N."/>
            <person name="Pohl C.S."/>
            <person name="Smith S.M."/>
            <person name="Hou S."/>
            <person name="Nefedov M."/>
            <person name="de Jong P.J."/>
            <person name="Renfree M.B."/>
            <person name="Mardis E.R."/>
            <person name="Wilson R.K."/>
        </authorList>
    </citation>
    <scope>NUCLEOTIDE SEQUENCE [LARGE SCALE GENOMIC DNA]</scope>
    <source>
        <strain evidence="7 8">Glennie</strain>
    </source>
</reference>
<protein>
    <recommendedName>
        <fullName evidence="6">Major facilitator superfamily (MFS) profile domain-containing protein</fullName>
    </recommendedName>
</protein>
<dbReference type="Proteomes" id="UP000002279">
    <property type="component" value="Chromosome 3"/>
</dbReference>
<dbReference type="Bgee" id="ENSOANG00000022723">
    <property type="expression patterns" value="Expressed in cerebellum"/>
</dbReference>
<evidence type="ECO:0000256" key="3">
    <source>
        <dbReference type="ARBA" id="ARBA00022989"/>
    </source>
</evidence>
<feature type="transmembrane region" description="Helical" evidence="5">
    <location>
        <begin position="377"/>
        <end position="401"/>
    </location>
</feature>
<evidence type="ECO:0000256" key="2">
    <source>
        <dbReference type="ARBA" id="ARBA00022692"/>
    </source>
</evidence>
<feature type="transmembrane region" description="Helical" evidence="5">
    <location>
        <begin position="433"/>
        <end position="454"/>
    </location>
</feature>
<dbReference type="Gene3D" id="1.20.1250.20">
    <property type="entry name" value="MFS general substrate transporter like domains"/>
    <property type="match status" value="1"/>
</dbReference>